<dbReference type="Proteomes" id="UP001174136">
    <property type="component" value="Unassembled WGS sequence"/>
</dbReference>
<evidence type="ECO:0000313" key="2">
    <source>
        <dbReference type="Proteomes" id="UP001174136"/>
    </source>
</evidence>
<dbReference type="EMBL" id="JAOPHQ010000581">
    <property type="protein sequence ID" value="KAK0154145.1"/>
    <property type="molecule type" value="Genomic_DNA"/>
</dbReference>
<reference evidence="1" key="1">
    <citation type="journal article" date="2023" name="Front. Mar. Sci.">
        <title>A new Merluccius polli reference genome to investigate the effects of global change in West African waters.</title>
        <authorList>
            <person name="Mateo J.L."/>
            <person name="Blanco-Fernandez C."/>
            <person name="Garcia-Vazquez E."/>
            <person name="Machado-Schiaffino G."/>
        </authorList>
    </citation>
    <scope>NUCLEOTIDE SEQUENCE</scope>
    <source>
        <strain evidence="1">C29</strain>
        <tissue evidence="1">Fin</tissue>
    </source>
</reference>
<accession>A0AA47PA78</accession>
<dbReference type="AlphaFoldDB" id="A0AA47PA78"/>
<organism evidence="1 2">
    <name type="scientific">Merluccius polli</name>
    <name type="common">Benguela hake</name>
    <name type="synonym">Merluccius cadenati</name>
    <dbReference type="NCBI Taxonomy" id="89951"/>
    <lineage>
        <taxon>Eukaryota</taxon>
        <taxon>Metazoa</taxon>
        <taxon>Chordata</taxon>
        <taxon>Craniata</taxon>
        <taxon>Vertebrata</taxon>
        <taxon>Euteleostomi</taxon>
        <taxon>Actinopterygii</taxon>
        <taxon>Neopterygii</taxon>
        <taxon>Teleostei</taxon>
        <taxon>Neoteleostei</taxon>
        <taxon>Acanthomorphata</taxon>
        <taxon>Zeiogadaria</taxon>
        <taxon>Gadariae</taxon>
        <taxon>Gadiformes</taxon>
        <taxon>Gadoidei</taxon>
        <taxon>Merlucciidae</taxon>
        <taxon>Merluccius</taxon>
    </lineage>
</organism>
<dbReference type="Pfam" id="PF05380">
    <property type="entry name" value="Peptidase_A17"/>
    <property type="match status" value="1"/>
</dbReference>
<keyword evidence="2" id="KW-1185">Reference proteome</keyword>
<evidence type="ECO:0000313" key="1">
    <source>
        <dbReference type="EMBL" id="KAK0154145.1"/>
    </source>
</evidence>
<proteinExistence type="predicted"/>
<name>A0AA47PA78_MERPO</name>
<dbReference type="PANTHER" id="PTHR47331:SF1">
    <property type="entry name" value="GAG-LIKE PROTEIN"/>
    <property type="match status" value="1"/>
</dbReference>
<dbReference type="InterPro" id="IPR008042">
    <property type="entry name" value="Retrotrans_Pao"/>
</dbReference>
<sequence length="184" mass="20760">MMAKMLLQELCRKNLGWDEAIPHVLSKQWADWLEDLQKVAEFKIDRCIKPKDFSNPVTAQLHHFSDASEVGYGTVSYLRLEKNSKVHVAFMMGKARVVPLKQTTIPRLELTAAVLAVRVDSMLQKELQLKLEKSVFWTDSTTVCGARRVQSLNTCAMKAGDSIPLWLIGSQSSERQLRLISGGM</sequence>
<protein>
    <submittedName>
        <fullName evidence="1">Uncharacterized protein</fullName>
    </submittedName>
</protein>
<gene>
    <name evidence="1" type="ORF">N1851_003769</name>
</gene>
<comment type="caution">
    <text evidence="1">The sequence shown here is derived from an EMBL/GenBank/DDBJ whole genome shotgun (WGS) entry which is preliminary data.</text>
</comment>
<dbReference type="PANTHER" id="PTHR47331">
    <property type="entry name" value="PHD-TYPE DOMAIN-CONTAINING PROTEIN"/>
    <property type="match status" value="1"/>
</dbReference>